<organism evidence="3 4">
    <name type="scientific">Sphingomonas turrisvirgatae</name>
    <dbReference type="NCBI Taxonomy" id="1888892"/>
    <lineage>
        <taxon>Bacteria</taxon>
        <taxon>Pseudomonadati</taxon>
        <taxon>Pseudomonadota</taxon>
        <taxon>Alphaproteobacteria</taxon>
        <taxon>Sphingomonadales</taxon>
        <taxon>Sphingomonadaceae</taxon>
        <taxon>Sphingomonas</taxon>
    </lineage>
</organism>
<dbReference type="AlphaFoldDB" id="A0A1E3LS57"/>
<dbReference type="CDD" id="cd03316">
    <property type="entry name" value="MR_like"/>
    <property type="match status" value="1"/>
</dbReference>
<dbReference type="InterPro" id="IPR029017">
    <property type="entry name" value="Enolase-like_N"/>
</dbReference>
<reference evidence="3 4" key="1">
    <citation type="submission" date="2016-08" db="EMBL/GenBank/DDBJ databases">
        <title>Draft genome of the agarase producing Sphingomonas sp. MCT13.</title>
        <authorList>
            <person name="D'Andrea M.M."/>
            <person name="Rossolini G.M."/>
            <person name="Thaller M.C."/>
        </authorList>
    </citation>
    <scope>NUCLEOTIDE SEQUENCE [LARGE SCALE GENOMIC DNA]</scope>
    <source>
        <strain evidence="3 4">MCT13</strain>
    </source>
</reference>
<dbReference type="EMBL" id="MDDS01000057">
    <property type="protein sequence ID" value="ODP36573.1"/>
    <property type="molecule type" value="Genomic_DNA"/>
</dbReference>
<protein>
    <recommendedName>
        <fullName evidence="2">Mandelate racemase/muconate lactonizing enzyme C-terminal domain-containing protein</fullName>
    </recommendedName>
</protein>
<dbReference type="GO" id="GO:0016829">
    <property type="term" value="F:lyase activity"/>
    <property type="evidence" value="ECO:0007669"/>
    <property type="project" value="UniProtKB-KW"/>
</dbReference>
<dbReference type="RefSeq" id="WP_069321507.1">
    <property type="nucleotide sequence ID" value="NZ_MDDS01000057.1"/>
</dbReference>
<comment type="caution">
    <text evidence="3">The sequence shown here is derived from an EMBL/GenBank/DDBJ whole genome shotgun (WGS) entry which is preliminary data.</text>
</comment>
<name>A0A1E3LS57_9SPHN</name>
<dbReference type="InterPro" id="IPR036849">
    <property type="entry name" value="Enolase-like_C_sf"/>
</dbReference>
<feature type="domain" description="Mandelate racemase/muconate lactonizing enzyme C-terminal" evidence="2">
    <location>
        <begin position="169"/>
        <end position="263"/>
    </location>
</feature>
<gene>
    <name evidence="3" type="ORF">BFL28_04450</name>
</gene>
<evidence type="ECO:0000256" key="1">
    <source>
        <dbReference type="ARBA" id="ARBA00023239"/>
    </source>
</evidence>
<dbReference type="STRING" id="1888892.BFL28_04450"/>
<accession>A0A1E3LS57</accession>
<dbReference type="InterPro" id="IPR013341">
    <property type="entry name" value="Mandelate_racemase_N_dom"/>
</dbReference>
<dbReference type="Gene3D" id="3.30.390.10">
    <property type="entry name" value="Enolase-like, N-terminal domain"/>
    <property type="match status" value="1"/>
</dbReference>
<keyword evidence="1" id="KW-0456">Lyase</keyword>
<dbReference type="Gene3D" id="3.20.20.120">
    <property type="entry name" value="Enolase-like C-terminal domain"/>
    <property type="match status" value="1"/>
</dbReference>
<evidence type="ECO:0000313" key="3">
    <source>
        <dbReference type="EMBL" id="ODP36573.1"/>
    </source>
</evidence>
<dbReference type="SUPFAM" id="SSF51604">
    <property type="entry name" value="Enolase C-terminal domain-like"/>
    <property type="match status" value="1"/>
</dbReference>
<evidence type="ECO:0000313" key="4">
    <source>
        <dbReference type="Proteomes" id="UP000094487"/>
    </source>
</evidence>
<proteinExistence type="predicted"/>
<evidence type="ECO:0000259" key="2">
    <source>
        <dbReference type="SMART" id="SM00922"/>
    </source>
</evidence>
<keyword evidence="4" id="KW-1185">Reference proteome</keyword>
<dbReference type="SFLD" id="SFLDS00001">
    <property type="entry name" value="Enolase"/>
    <property type="match status" value="1"/>
</dbReference>
<dbReference type="SUPFAM" id="SSF54826">
    <property type="entry name" value="Enolase N-terminal domain-like"/>
    <property type="match status" value="1"/>
</dbReference>
<dbReference type="SMART" id="SM00922">
    <property type="entry name" value="MR_MLE"/>
    <property type="match status" value="1"/>
</dbReference>
<dbReference type="Pfam" id="PF13378">
    <property type="entry name" value="MR_MLE_C"/>
    <property type="match status" value="1"/>
</dbReference>
<dbReference type="Proteomes" id="UP000094487">
    <property type="component" value="Unassembled WGS sequence"/>
</dbReference>
<dbReference type="InterPro" id="IPR034593">
    <property type="entry name" value="DgoD-like"/>
</dbReference>
<dbReference type="InterPro" id="IPR013342">
    <property type="entry name" value="Mandelate_racemase_C"/>
</dbReference>
<dbReference type="PANTHER" id="PTHR48080:SF2">
    <property type="entry name" value="D-GALACTONATE DEHYDRATASE"/>
    <property type="match status" value="1"/>
</dbReference>
<sequence length="394" mass="43049">MAEPVDLIEIFEFRRPSDDSYMGTLDDRDVALGQYHFVRRFNGTVYPTADRSVVIRIVDANGAEGWGETYGLVAPKIVAELVGELFGPLLGARAPENPSDFWDAAYALQRNRGYWGGYLADTLAALDIALWDLHARRRCESLQASLGRAGAGRLPCYVSGLAGASTAQRVEMGREWQCRGFDSVKIPVSATDNGDVVGEIAALRAGLGADQRIALDLHWTLTASETLALDRALVPHRPWFLEAPTVPEDIAAQRGIADKAVHSIALGEEWRTEWDYRTRLECCRIVQPEMGHSGITQFMRIAALANRQGAQIIPHATIGLGIFMAASVRASLAAGASSHEFQHTIYHRNGALLDGIATCEAGAFDIPETTGHGVRPNAQAFELMTQIGIWRRAR</sequence>
<dbReference type="InterPro" id="IPR029065">
    <property type="entry name" value="Enolase_C-like"/>
</dbReference>
<dbReference type="PANTHER" id="PTHR48080">
    <property type="entry name" value="D-GALACTONATE DEHYDRATASE-RELATED"/>
    <property type="match status" value="1"/>
</dbReference>
<dbReference type="Pfam" id="PF02746">
    <property type="entry name" value="MR_MLE_N"/>
    <property type="match status" value="1"/>
</dbReference>
<dbReference type="OrthoDB" id="9802699at2"/>